<dbReference type="EMBL" id="CP071518">
    <property type="protein sequence ID" value="QSX77109.1"/>
    <property type="molecule type" value="Genomic_DNA"/>
</dbReference>
<organism evidence="2 3">
    <name type="scientific">Agrilutibacter solisilvae</name>
    <dbReference type="NCBI Taxonomy" id="2763317"/>
    <lineage>
        <taxon>Bacteria</taxon>
        <taxon>Pseudomonadati</taxon>
        <taxon>Pseudomonadota</taxon>
        <taxon>Gammaproteobacteria</taxon>
        <taxon>Lysobacterales</taxon>
        <taxon>Lysobacteraceae</taxon>
        <taxon>Agrilutibacter</taxon>
    </lineage>
</organism>
<dbReference type="Proteomes" id="UP000639274">
    <property type="component" value="Chromosome"/>
</dbReference>
<dbReference type="RefSeq" id="WP_207526540.1">
    <property type="nucleotide sequence ID" value="NZ_CP071518.1"/>
</dbReference>
<feature type="region of interest" description="Disordered" evidence="1">
    <location>
        <begin position="192"/>
        <end position="258"/>
    </location>
</feature>
<keyword evidence="3" id="KW-1185">Reference proteome</keyword>
<dbReference type="PANTHER" id="PTHR40269">
    <property type="entry name" value="OUTER MEMBRANE PROTEIN-RELATED"/>
    <property type="match status" value="1"/>
</dbReference>
<evidence type="ECO:0000313" key="2">
    <source>
        <dbReference type="EMBL" id="QSX77109.1"/>
    </source>
</evidence>
<sequence length="258" mass="29260">MLAKGIAFGIGLAVLDALWGDLDWNGGDIDIDIDRFNRLHPEHHFAGGDRNWRHDPASRDGVPYRDRVNRERHGQQLAGAQARDAFRGDDAGRMRSREQARRSLQQGGFQSPSTSNREARENALAAQLEEANARERAMAVAQEGERAREARMRGDDGAGMPGRDGVGGDRIADRAQEADRQRVLEQERIQQIARERQFDEERRQRREFEERRARENAFEGVRQAELARMQRERGAASQAQRMQGSRGGGRAISRPSRR</sequence>
<evidence type="ECO:0000313" key="3">
    <source>
        <dbReference type="Proteomes" id="UP000639274"/>
    </source>
</evidence>
<name>A0A975ARK1_9GAMM</name>
<reference evidence="2 3" key="1">
    <citation type="submission" date="2021-03" db="EMBL/GenBank/DDBJ databases">
        <title>Lysobacter sp. nov. isolated from soil of gangwondo yeongwol, south Korea.</title>
        <authorList>
            <person name="Kim K.R."/>
            <person name="Kim K.H."/>
            <person name="Jeon C.O."/>
        </authorList>
    </citation>
    <scope>NUCLEOTIDE SEQUENCE [LARGE SCALE GENOMIC DNA]</scope>
    <source>
        <strain evidence="2 3">R19</strain>
    </source>
</reference>
<feature type="compositionally biased region" description="Basic and acidic residues" evidence="1">
    <location>
        <begin position="131"/>
        <end position="156"/>
    </location>
</feature>
<dbReference type="KEGG" id="lsf:I8J32_009845"/>
<dbReference type="AlphaFoldDB" id="A0A975ARK1"/>
<feature type="compositionally biased region" description="Basic and acidic residues" evidence="1">
    <location>
        <begin position="44"/>
        <end position="74"/>
    </location>
</feature>
<protein>
    <submittedName>
        <fullName evidence="2">Uncharacterized protein</fullName>
    </submittedName>
</protein>
<feature type="compositionally biased region" description="Basic and acidic residues" evidence="1">
    <location>
        <begin position="192"/>
        <end position="217"/>
    </location>
</feature>
<feature type="compositionally biased region" description="Polar residues" evidence="1">
    <location>
        <begin position="102"/>
        <end position="115"/>
    </location>
</feature>
<accession>A0A975ARK1</accession>
<feature type="region of interest" description="Disordered" evidence="1">
    <location>
        <begin position="44"/>
        <end position="169"/>
    </location>
</feature>
<dbReference type="PANTHER" id="PTHR40269:SF1">
    <property type="entry name" value="OUTER MEMBRANE PROTEIN"/>
    <property type="match status" value="1"/>
</dbReference>
<proteinExistence type="predicted"/>
<feature type="compositionally biased region" description="Basic and acidic residues" evidence="1">
    <location>
        <begin position="84"/>
        <end position="101"/>
    </location>
</feature>
<dbReference type="InterPro" id="IPR021728">
    <property type="entry name" value="DUF3300"/>
</dbReference>
<gene>
    <name evidence="2" type="ORF">I8J32_009845</name>
</gene>
<evidence type="ECO:0000256" key="1">
    <source>
        <dbReference type="SAM" id="MobiDB-lite"/>
    </source>
</evidence>